<comment type="caution">
    <text evidence="2">The sequence shown here is derived from an EMBL/GenBank/DDBJ whole genome shotgun (WGS) entry which is preliminary data.</text>
</comment>
<evidence type="ECO:0000313" key="2">
    <source>
        <dbReference type="EMBL" id="KAK7386375.1"/>
    </source>
</evidence>
<organism evidence="2 3">
    <name type="scientific">Psophocarpus tetragonolobus</name>
    <name type="common">Winged bean</name>
    <name type="synonym">Dolichos tetragonolobus</name>
    <dbReference type="NCBI Taxonomy" id="3891"/>
    <lineage>
        <taxon>Eukaryota</taxon>
        <taxon>Viridiplantae</taxon>
        <taxon>Streptophyta</taxon>
        <taxon>Embryophyta</taxon>
        <taxon>Tracheophyta</taxon>
        <taxon>Spermatophyta</taxon>
        <taxon>Magnoliopsida</taxon>
        <taxon>eudicotyledons</taxon>
        <taxon>Gunneridae</taxon>
        <taxon>Pentapetalae</taxon>
        <taxon>rosids</taxon>
        <taxon>fabids</taxon>
        <taxon>Fabales</taxon>
        <taxon>Fabaceae</taxon>
        <taxon>Papilionoideae</taxon>
        <taxon>50 kb inversion clade</taxon>
        <taxon>NPAAA clade</taxon>
        <taxon>indigoferoid/millettioid clade</taxon>
        <taxon>Phaseoleae</taxon>
        <taxon>Psophocarpus</taxon>
    </lineage>
</organism>
<accession>A0AAN9S0D7</accession>
<keyword evidence="1" id="KW-0472">Membrane</keyword>
<dbReference type="AlphaFoldDB" id="A0AAN9S0D7"/>
<gene>
    <name evidence="2" type="ORF">VNO78_26564</name>
</gene>
<sequence>MVACGQGFLLFSLSSAKLKSFRGLLGFVEGGDFKGMVLSELSSLDLMTKVMGFGKGHGGGPRYTFHVECVELCFLFLFGLLLVLSFALDVDWPRRKERQQWWRGGCGGRGYPRGRGERGGEGLGSMKEVPWFWVKTKMKDASTFVVRCVPIWIVFLDAISVVFNSFTRVDVSSKLHLITREANQGLPSGFRKDLSVTNA</sequence>
<protein>
    <submittedName>
        <fullName evidence="2">Uncharacterized protein</fullName>
    </submittedName>
</protein>
<dbReference type="EMBL" id="JAYMYS010000007">
    <property type="protein sequence ID" value="KAK7386375.1"/>
    <property type="molecule type" value="Genomic_DNA"/>
</dbReference>
<proteinExistence type="predicted"/>
<feature type="transmembrane region" description="Helical" evidence="1">
    <location>
        <begin position="144"/>
        <end position="166"/>
    </location>
</feature>
<reference evidence="2 3" key="1">
    <citation type="submission" date="2024-01" db="EMBL/GenBank/DDBJ databases">
        <title>The genomes of 5 underutilized Papilionoideae crops provide insights into root nodulation and disease resistanc.</title>
        <authorList>
            <person name="Jiang F."/>
        </authorList>
    </citation>
    <scope>NUCLEOTIDE SEQUENCE [LARGE SCALE GENOMIC DNA]</scope>
    <source>
        <strain evidence="2">DUOXIRENSHENG_FW03</strain>
        <tissue evidence="2">Leaves</tissue>
    </source>
</reference>
<keyword evidence="1" id="KW-1133">Transmembrane helix</keyword>
<feature type="transmembrane region" description="Helical" evidence="1">
    <location>
        <begin position="63"/>
        <end position="88"/>
    </location>
</feature>
<evidence type="ECO:0000313" key="3">
    <source>
        <dbReference type="Proteomes" id="UP001386955"/>
    </source>
</evidence>
<dbReference type="Proteomes" id="UP001386955">
    <property type="component" value="Unassembled WGS sequence"/>
</dbReference>
<name>A0AAN9S0D7_PSOTE</name>
<evidence type="ECO:0000256" key="1">
    <source>
        <dbReference type="SAM" id="Phobius"/>
    </source>
</evidence>
<keyword evidence="1" id="KW-0812">Transmembrane</keyword>
<keyword evidence="3" id="KW-1185">Reference proteome</keyword>